<accession>A0ABY2TQW1</accession>
<evidence type="ECO:0000313" key="3">
    <source>
        <dbReference type="Proteomes" id="UP000310168"/>
    </source>
</evidence>
<keyword evidence="2" id="KW-0489">Methyltransferase</keyword>
<dbReference type="InterPro" id="IPR029063">
    <property type="entry name" value="SAM-dependent_MTases_sf"/>
</dbReference>
<comment type="caution">
    <text evidence="2">The sequence shown here is derived from an EMBL/GenBank/DDBJ whole genome shotgun (WGS) entry which is preliminary data.</text>
</comment>
<dbReference type="RefSeq" id="WP_137998544.1">
    <property type="nucleotide sequence ID" value="NZ_SJDU01000193.1"/>
</dbReference>
<reference evidence="2 3" key="1">
    <citation type="journal article" date="2019" name="Anaerobe">
        <title>Brachyspira catarrhinii sp. nov., an anaerobic intestinal spirochaete isolated from vervet monkeys may have been misidentified as Brachyspira aalborgi in previous studies.</title>
        <authorList>
            <person name="Phillips N.D."/>
            <person name="La T."/>
            <person name="Hampson D.J."/>
        </authorList>
    </citation>
    <scope>NUCLEOTIDE SEQUENCE [LARGE SCALE GENOMIC DNA]</scope>
    <source>
        <strain evidence="2 3">Z12</strain>
    </source>
</reference>
<protein>
    <submittedName>
        <fullName evidence="2">FkbM family methyltransferase</fullName>
    </submittedName>
</protein>
<dbReference type="NCBIfam" id="TIGR01444">
    <property type="entry name" value="fkbM_fam"/>
    <property type="match status" value="1"/>
</dbReference>
<dbReference type="Proteomes" id="UP000310168">
    <property type="component" value="Unassembled WGS sequence"/>
</dbReference>
<evidence type="ECO:0000259" key="1">
    <source>
        <dbReference type="Pfam" id="PF05050"/>
    </source>
</evidence>
<proteinExistence type="predicted"/>
<dbReference type="SUPFAM" id="SSF53335">
    <property type="entry name" value="S-adenosyl-L-methionine-dependent methyltransferases"/>
    <property type="match status" value="1"/>
</dbReference>
<organism evidence="2 3">
    <name type="scientific">Brachyspira catarrhinii</name>
    <dbReference type="NCBI Taxonomy" id="2528966"/>
    <lineage>
        <taxon>Bacteria</taxon>
        <taxon>Pseudomonadati</taxon>
        <taxon>Spirochaetota</taxon>
        <taxon>Spirochaetia</taxon>
        <taxon>Brachyspirales</taxon>
        <taxon>Brachyspiraceae</taxon>
        <taxon>Brachyspira</taxon>
    </lineage>
</organism>
<gene>
    <name evidence="2" type="ORF">EZH24_07745</name>
</gene>
<keyword evidence="2" id="KW-0808">Transferase</keyword>
<dbReference type="Pfam" id="PF05050">
    <property type="entry name" value="Methyltransf_21"/>
    <property type="match status" value="1"/>
</dbReference>
<keyword evidence="3" id="KW-1185">Reference proteome</keyword>
<evidence type="ECO:0000313" key="2">
    <source>
        <dbReference type="EMBL" id="TKZ34525.1"/>
    </source>
</evidence>
<sequence>MPTNDNIKNISQELLNKCRKLIGKKFDKNRINEIEGSDNFIKALIDGKNFNIFYDMIEEKYSKKLFKKIVRYRYILAFYPNSFIDNKRKINLSIKYGAINIFHWGLKRILFYFQKSKYLNEIEGFLLFYTFGLKQYDVKNIFEAKDNATIFDIGAWKGDTAYFFSKKCSDNAQIYAFEPDNYAYEILEKVKNKYKLNNVITKNILFSNAEKEIDFVSMIKNTPAAKKNAITIDKFVEENNIEKIDFIKMDVEGAERTILEGGVKTIKKFKPHLAIAIYHGGKLFMEDFYDVPIFIKNIINEDYEYYIRTFSPWCGETILFCKPKNFIYPTKLINSPILSI</sequence>
<dbReference type="EMBL" id="SJDU01000193">
    <property type="protein sequence ID" value="TKZ34525.1"/>
    <property type="molecule type" value="Genomic_DNA"/>
</dbReference>
<dbReference type="GO" id="GO:0032259">
    <property type="term" value="P:methylation"/>
    <property type="evidence" value="ECO:0007669"/>
    <property type="project" value="UniProtKB-KW"/>
</dbReference>
<feature type="domain" description="Methyltransferase FkbM" evidence="1">
    <location>
        <begin position="152"/>
        <end position="281"/>
    </location>
</feature>
<dbReference type="GO" id="GO:0008168">
    <property type="term" value="F:methyltransferase activity"/>
    <property type="evidence" value="ECO:0007669"/>
    <property type="project" value="UniProtKB-KW"/>
</dbReference>
<dbReference type="PANTHER" id="PTHR34203:SF15">
    <property type="entry name" value="SLL1173 PROTEIN"/>
    <property type="match status" value="1"/>
</dbReference>
<dbReference type="Gene3D" id="3.40.50.150">
    <property type="entry name" value="Vaccinia Virus protein VP39"/>
    <property type="match status" value="1"/>
</dbReference>
<dbReference type="InterPro" id="IPR006342">
    <property type="entry name" value="FkbM_mtfrase"/>
</dbReference>
<dbReference type="InterPro" id="IPR052514">
    <property type="entry name" value="SAM-dependent_MTase"/>
</dbReference>
<dbReference type="PANTHER" id="PTHR34203">
    <property type="entry name" value="METHYLTRANSFERASE, FKBM FAMILY PROTEIN"/>
    <property type="match status" value="1"/>
</dbReference>
<name>A0ABY2TQW1_9SPIR</name>